<organism evidence="2 3">
    <name type="scientific">Setaria digitata</name>
    <dbReference type="NCBI Taxonomy" id="48799"/>
    <lineage>
        <taxon>Eukaryota</taxon>
        <taxon>Metazoa</taxon>
        <taxon>Ecdysozoa</taxon>
        <taxon>Nematoda</taxon>
        <taxon>Chromadorea</taxon>
        <taxon>Rhabditida</taxon>
        <taxon>Spirurina</taxon>
        <taxon>Spiruromorpha</taxon>
        <taxon>Filarioidea</taxon>
        <taxon>Setariidae</taxon>
        <taxon>Setaria</taxon>
    </lineage>
</organism>
<protein>
    <submittedName>
        <fullName evidence="3">Uncharacterized protein</fullName>
    </submittedName>
</protein>
<dbReference type="AlphaFoldDB" id="A0A915PV31"/>
<feature type="region of interest" description="Disordered" evidence="1">
    <location>
        <begin position="87"/>
        <end position="111"/>
    </location>
</feature>
<evidence type="ECO:0000256" key="1">
    <source>
        <dbReference type="SAM" id="MobiDB-lite"/>
    </source>
</evidence>
<name>A0A915PV31_9BILA</name>
<reference evidence="3" key="1">
    <citation type="submission" date="2022-11" db="UniProtKB">
        <authorList>
            <consortium name="WormBaseParasite"/>
        </authorList>
    </citation>
    <scope>IDENTIFICATION</scope>
</reference>
<feature type="compositionally biased region" description="Basic and acidic residues" evidence="1">
    <location>
        <begin position="96"/>
        <end position="111"/>
    </location>
</feature>
<proteinExistence type="predicted"/>
<dbReference type="Proteomes" id="UP000887581">
    <property type="component" value="Unplaced"/>
</dbReference>
<evidence type="ECO:0000313" key="2">
    <source>
        <dbReference type="Proteomes" id="UP000887581"/>
    </source>
</evidence>
<sequence>MSSKKTEQRAEGEGLLSTNKCLLPSLTFVSPIGRVRQREPGPVTSTPRVGATIRPDHICRSVSLSKLSDIREDAGLLPDEKEPAVKLFSSNNYASDNEKSDLNDPRLDENADRSRSILSTIASPMELEKKYRRQAAVTTNFHEKRKIAWGCTNLATCVVKSYLADSKASASTVEVNSTNNTSDMASIKIISADSTGELFKKDNEASISARDNSKAREVHAVVATNMLISTKANISSEAGIINNISCSSLPNEKENISISKDLLNEVEDVTAPIESTEDSIYISSVNSLTEISNKECIPITENKVAAVHASSPDDDIQIIDCVPLSRPFTAKPVQKIPEAFSRMELEAQLADLESLKRRADLSKLPDCGQRLLEKIKVLQEKLNSLNAFQSDKSITSNGTNLDYSAV</sequence>
<dbReference type="WBParaSite" id="sdigi.contig473.g8538.t1">
    <property type="protein sequence ID" value="sdigi.contig473.g8538.t1"/>
    <property type="gene ID" value="sdigi.contig473.g8538"/>
</dbReference>
<keyword evidence="2" id="KW-1185">Reference proteome</keyword>
<accession>A0A915PV31</accession>
<evidence type="ECO:0000313" key="3">
    <source>
        <dbReference type="WBParaSite" id="sdigi.contig473.g8538.t1"/>
    </source>
</evidence>